<name>C4IZ14_MAIZE</name>
<organism evidence="1">
    <name type="scientific">Zea mays</name>
    <name type="common">Maize</name>
    <dbReference type="NCBI Taxonomy" id="4577"/>
    <lineage>
        <taxon>Eukaryota</taxon>
        <taxon>Viridiplantae</taxon>
        <taxon>Streptophyta</taxon>
        <taxon>Embryophyta</taxon>
        <taxon>Tracheophyta</taxon>
        <taxon>Spermatophyta</taxon>
        <taxon>Magnoliopsida</taxon>
        <taxon>Liliopsida</taxon>
        <taxon>Poales</taxon>
        <taxon>Poaceae</taxon>
        <taxon>PACMAD clade</taxon>
        <taxon>Panicoideae</taxon>
        <taxon>Andropogonodae</taxon>
        <taxon>Andropogoneae</taxon>
        <taxon>Tripsacinae</taxon>
        <taxon>Zea</taxon>
    </lineage>
</organism>
<dbReference type="GeneID" id="111589354"/>
<dbReference type="KEGG" id="zma:111589354"/>
<sequence length="157" mass="16899">MVATRSIAGHHRGIVRTNLKASLCLTTLSLIYVSRHRCPCSIGLEGHQNGTIYGKRYLLGRKKENTSHACCESRGLSVMLRLSPVHSLPLAPATSALACTLAPAAPVHRLQQATASGYSTRGPIRSRHLTVASTLAREDAIANASPRSRLPIAGRWQ</sequence>
<proteinExistence type="evidence at transcript level"/>
<protein>
    <submittedName>
        <fullName evidence="1">Uncharacterized protein</fullName>
    </submittedName>
</protein>
<accession>C4IZ14</accession>
<reference evidence="1" key="1">
    <citation type="journal article" date="2009" name="PLoS Genet.">
        <title>Sequencing, mapping, and analysis of 27,455 maize full-length cDNAs.</title>
        <authorList>
            <person name="Soderlund C."/>
            <person name="Descour A."/>
            <person name="Kudrna D."/>
            <person name="Bomhoff M."/>
            <person name="Boyd L."/>
            <person name="Currie J."/>
            <person name="Angelova A."/>
            <person name="Collura K."/>
            <person name="Wissotski M."/>
            <person name="Ashley E."/>
            <person name="Morrow D."/>
            <person name="Fernandes J."/>
            <person name="Walbot V."/>
            <person name="Yu Y."/>
        </authorList>
    </citation>
    <scope>NUCLEOTIDE SEQUENCE</scope>
    <source>
        <strain evidence="1">B73</strain>
    </source>
</reference>
<dbReference type="RefSeq" id="XP_023155970.1">
    <property type="nucleotide sequence ID" value="XM_023300202.1"/>
</dbReference>
<dbReference type="AlphaFoldDB" id="C4IZ14"/>
<reference evidence="1" key="2">
    <citation type="submission" date="2012-06" db="EMBL/GenBank/DDBJ databases">
        <authorList>
            <person name="Yu Y."/>
            <person name="Currie J."/>
            <person name="Lomeli R."/>
            <person name="Angelova A."/>
            <person name="Collura K."/>
            <person name="Wissotski M."/>
            <person name="Campos D."/>
            <person name="Kudrna D."/>
            <person name="Golser W."/>
            <person name="Ashely E."/>
            <person name="Descour A."/>
            <person name="Fernandes J."/>
            <person name="Soderlund C."/>
            <person name="Walbot V."/>
        </authorList>
    </citation>
    <scope>NUCLEOTIDE SEQUENCE</scope>
    <source>
        <strain evidence="1">B73</strain>
    </source>
</reference>
<dbReference type="EMBL" id="BT083811">
    <property type="protein sequence ID" value="ACR34164.1"/>
    <property type="molecule type" value="mRNA"/>
</dbReference>
<evidence type="ECO:0000313" key="1">
    <source>
        <dbReference type="EMBL" id="ACR34164.1"/>
    </source>
</evidence>